<evidence type="ECO:0000259" key="2">
    <source>
        <dbReference type="Pfam" id="PF03703"/>
    </source>
</evidence>
<dbReference type="InterPro" id="IPR054839">
    <property type="entry name" value="puhB_PGC"/>
</dbReference>
<dbReference type="NCBIfam" id="NF040894">
    <property type="entry name" value="puhB_PGC"/>
    <property type="match status" value="1"/>
</dbReference>
<dbReference type="InterPro" id="IPR005182">
    <property type="entry name" value="YdbS-like_PH"/>
</dbReference>
<feature type="transmembrane region" description="Helical" evidence="1">
    <location>
        <begin position="72"/>
        <end position="92"/>
    </location>
</feature>
<organism evidence="3">
    <name type="scientific">uncultured proteobacterium DelRiverFos13D03</name>
    <dbReference type="NCBI Taxonomy" id="311564"/>
    <lineage>
        <taxon>Bacteria</taxon>
        <taxon>Pseudomonadati</taxon>
        <taxon>Pseudomonadota</taxon>
        <taxon>environmental samples</taxon>
    </lineage>
</organism>
<keyword evidence="1" id="KW-1133">Transmembrane helix</keyword>
<gene>
    <name evidence="3" type="ORF">DelRiverFos13D03.10</name>
</gene>
<keyword evidence="1" id="KW-0472">Membrane</keyword>
<protein>
    <submittedName>
        <fullName evidence="3">Hypothetical membrane protein</fullName>
    </submittedName>
</protein>
<evidence type="ECO:0000313" key="3">
    <source>
        <dbReference type="EMBL" id="AAX48153.1"/>
    </source>
</evidence>
<accession>Q58PS8</accession>
<feature type="transmembrane region" description="Helical" evidence="1">
    <location>
        <begin position="43"/>
        <end position="66"/>
    </location>
</feature>
<reference evidence="3" key="1">
    <citation type="journal article" date="2005" name="Environ. Microbiol.">
        <title>Aerobic anoxygenic photosynthesis genes and operons in uncultured bacteria in the Delaware River.</title>
        <authorList>
            <person name="Waidner L.A."/>
            <person name="Kirchman D.L."/>
        </authorList>
    </citation>
    <scope>NUCLEOTIDE SEQUENCE</scope>
</reference>
<dbReference type="Pfam" id="PF03703">
    <property type="entry name" value="bPH_2"/>
    <property type="match status" value="1"/>
</dbReference>
<feature type="domain" description="YdbS-like PH" evidence="2">
    <location>
        <begin position="95"/>
        <end position="183"/>
    </location>
</feature>
<name>Q58PS8_9PROT</name>
<dbReference type="AlphaFoldDB" id="Q58PS8"/>
<sequence>MIAHDDFASEPVPGLPARPPLGEEILWQGRPASFALARDAYKITWFAGYFVVLAIWRATIIGNTFAEGVLVTLPYLGLGLAFCAIIYLVAIIQSRATLYTVTTSRVAMRIGAALTVTLNVPFKQVANATLAQHHKGTGSIALETMGDTTISYLVCWPHVRPWHLAKTQPMLRCIPDAARVAKLLADAAQTRLNQPVVTLAQPGLAMTPAE</sequence>
<keyword evidence="1" id="KW-0812">Transmembrane</keyword>
<dbReference type="EMBL" id="AY912081">
    <property type="protein sequence ID" value="AAX48153.1"/>
    <property type="molecule type" value="Genomic_DNA"/>
</dbReference>
<evidence type="ECO:0000256" key="1">
    <source>
        <dbReference type="SAM" id="Phobius"/>
    </source>
</evidence>
<proteinExistence type="predicted"/>